<keyword evidence="3" id="KW-1185">Reference proteome</keyword>
<evidence type="ECO:0000313" key="2">
    <source>
        <dbReference type="EMBL" id="MBE9374166.1"/>
    </source>
</evidence>
<name>A0A929FX13_9PSEU</name>
<organism evidence="2 3">
    <name type="scientific">Saccharopolyspora montiporae</name>
    <dbReference type="NCBI Taxonomy" id="2781240"/>
    <lineage>
        <taxon>Bacteria</taxon>
        <taxon>Bacillati</taxon>
        <taxon>Actinomycetota</taxon>
        <taxon>Actinomycetes</taxon>
        <taxon>Pseudonocardiales</taxon>
        <taxon>Pseudonocardiaceae</taxon>
        <taxon>Saccharopolyspora</taxon>
    </lineage>
</organism>
<dbReference type="Pfam" id="PF09250">
    <property type="entry name" value="Prim-Pol"/>
    <property type="match status" value="1"/>
</dbReference>
<evidence type="ECO:0000259" key="1">
    <source>
        <dbReference type="SMART" id="SM00943"/>
    </source>
</evidence>
<reference evidence="2" key="1">
    <citation type="submission" date="2020-10" db="EMBL/GenBank/DDBJ databases">
        <title>Diversity and distribution of actinomycetes associated with coral in the coast of Hainan.</title>
        <authorList>
            <person name="Li F."/>
        </authorList>
    </citation>
    <scope>NUCLEOTIDE SEQUENCE</scope>
    <source>
        <strain evidence="2">HNM0983</strain>
    </source>
</reference>
<gene>
    <name evidence="2" type="ORF">IQ251_06865</name>
</gene>
<feature type="domain" description="DNA primase/polymerase bifunctional N-terminal" evidence="1">
    <location>
        <begin position="33"/>
        <end position="186"/>
    </location>
</feature>
<protein>
    <submittedName>
        <fullName evidence="2">Bifunctional DNA primase/polymerase</fullName>
    </submittedName>
</protein>
<dbReference type="EMBL" id="JADEYC010000009">
    <property type="protein sequence ID" value="MBE9374166.1"/>
    <property type="molecule type" value="Genomic_DNA"/>
</dbReference>
<accession>A0A929FX13</accession>
<dbReference type="Proteomes" id="UP000598360">
    <property type="component" value="Unassembled WGS sequence"/>
</dbReference>
<dbReference type="SMART" id="SM00943">
    <property type="entry name" value="Prim-Pol"/>
    <property type="match status" value="1"/>
</dbReference>
<evidence type="ECO:0000313" key="3">
    <source>
        <dbReference type="Proteomes" id="UP000598360"/>
    </source>
</evidence>
<dbReference type="InterPro" id="IPR015330">
    <property type="entry name" value="DNA_primase/pol_bifunc_N"/>
</dbReference>
<sequence>MYSSADGWQHAFRGIPAHPAGISSSRIELRVQAIGFASRGWPVVPGTYLQDGEWVDAERASGAEPVPVLADWAPDPQIAPDRAASWWVERPYSLLVATGSKLDALQVDAELGRSAAAVLRELGFPVPIVATPLGSWFFLVAGGSGAVDEPGVRWHASGSWVPMPPTAYPHGSVHWRVKPEVCGWRLPEAEFVLDALRAAGTRNDPHVVELVAPSR</sequence>
<proteinExistence type="predicted"/>
<comment type="caution">
    <text evidence="2">The sequence shown here is derived from an EMBL/GenBank/DDBJ whole genome shotgun (WGS) entry which is preliminary data.</text>
</comment>
<dbReference type="AlphaFoldDB" id="A0A929FX13"/>